<comment type="caution">
    <text evidence="1">The sequence shown here is derived from an EMBL/GenBank/DDBJ whole genome shotgun (WGS) entry which is preliminary data.</text>
</comment>
<dbReference type="Proteomes" id="UP001434883">
    <property type="component" value="Unassembled WGS sequence"/>
</dbReference>
<evidence type="ECO:0000313" key="2">
    <source>
        <dbReference type="Proteomes" id="UP001434883"/>
    </source>
</evidence>
<reference evidence="1 2" key="1">
    <citation type="submission" date="2021-06" db="EMBL/GenBank/DDBJ databases">
        <authorList>
            <person name="Palmer J.M."/>
        </authorList>
    </citation>
    <scope>NUCLEOTIDE SEQUENCE [LARGE SCALE GENOMIC DNA]</scope>
    <source>
        <strain evidence="1 2">XC_2019</strain>
        <tissue evidence="1">Muscle</tissue>
    </source>
</reference>
<organism evidence="1 2">
    <name type="scientific">Xenoophorus captivus</name>
    <dbReference type="NCBI Taxonomy" id="1517983"/>
    <lineage>
        <taxon>Eukaryota</taxon>
        <taxon>Metazoa</taxon>
        <taxon>Chordata</taxon>
        <taxon>Craniata</taxon>
        <taxon>Vertebrata</taxon>
        <taxon>Euteleostomi</taxon>
        <taxon>Actinopterygii</taxon>
        <taxon>Neopterygii</taxon>
        <taxon>Teleostei</taxon>
        <taxon>Neoteleostei</taxon>
        <taxon>Acanthomorphata</taxon>
        <taxon>Ovalentaria</taxon>
        <taxon>Atherinomorphae</taxon>
        <taxon>Cyprinodontiformes</taxon>
        <taxon>Goodeidae</taxon>
        <taxon>Xenoophorus</taxon>
    </lineage>
</organism>
<proteinExistence type="predicted"/>
<sequence>MLPSRHPGHRDWHVKLLPTHVSKASVWRLYMKSAKELELLFNLIPVFNCLLCACINSFDAKRPGVVLARTHSNTEPVSFQLLCDPEVLPPVVCVPALPAPGLATDRHIYLYSKIKPFCSDEAKDIT</sequence>
<protein>
    <submittedName>
        <fullName evidence="1">Uncharacterized protein</fullName>
    </submittedName>
</protein>
<accession>A0ABV0RVD9</accession>
<keyword evidence="2" id="KW-1185">Reference proteome</keyword>
<name>A0ABV0RVD9_9TELE</name>
<gene>
    <name evidence="1" type="ORF">XENOCAPTIV_026979</name>
</gene>
<evidence type="ECO:0000313" key="1">
    <source>
        <dbReference type="EMBL" id="MEQ2212185.1"/>
    </source>
</evidence>
<dbReference type="EMBL" id="JAHRIN010059502">
    <property type="protein sequence ID" value="MEQ2212185.1"/>
    <property type="molecule type" value="Genomic_DNA"/>
</dbReference>